<proteinExistence type="predicted"/>
<dbReference type="Pfam" id="PF17721">
    <property type="entry name" value="POU2AF2"/>
    <property type="match status" value="1"/>
</dbReference>
<evidence type="ECO:0000313" key="2">
    <source>
        <dbReference type="EMBL" id="GLD48667.1"/>
    </source>
</evidence>
<comment type="caution">
    <text evidence="2">The sequence shown here is derived from an EMBL/GenBank/DDBJ whole genome shotgun (WGS) entry which is preliminary data.</text>
</comment>
<reference evidence="2" key="1">
    <citation type="submission" date="2022-08" db="EMBL/GenBank/DDBJ databases">
        <title>Genome sequencing of akame (Lates japonicus).</title>
        <authorList>
            <person name="Hashiguchi Y."/>
            <person name="Takahashi H."/>
        </authorList>
    </citation>
    <scope>NUCLEOTIDE SEQUENCE</scope>
    <source>
        <strain evidence="2">Kochi</strain>
    </source>
</reference>
<organism evidence="2 3">
    <name type="scientific">Lates japonicus</name>
    <name type="common">Japanese lates</name>
    <dbReference type="NCBI Taxonomy" id="270547"/>
    <lineage>
        <taxon>Eukaryota</taxon>
        <taxon>Metazoa</taxon>
        <taxon>Chordata</taxon>
        <taxon>Craniata</taxon>
        <taxon>Vertebrata</taxon>
        <taxon>Euteleostomi</taxon>
        <taxon>Actinopterygii</taxon>
        <taxon>Neopterygii</taxon>
        <taxon>Teleostei</taxon>
        <taxon>Neoteleostei</taxon>
        <taxon>Acanthomorphata</taxon>
        <taxon>Carangaria</taxon>
        <taxon>Carangaria incertae sedis</taxon>
        <taxon>Centropomidae</taxon>
        <taxon>Lates</taxon>
    </lineage>
</organism>
<accession>A0AAD3M704</accession>
<dbReference type="AlphaFoldDB" id="A0AAD3M704"/>
<evidence type="ECO:0000313" key="3">
    <source>
        <dbReference type="Proteomes" id="UP001279410"/>
    </source>
</evidence>
<gene>
    <name evidence="2" type="ORF">AKAME5_002959500</name>
</gene>
<sequence>MERDTWEQSVPEPVTQVEGLCPDSLASVSIPPSMPSPEPPGSPSQYRSTSRGSSMGSVSSNISLHPWRHTLSAFNLQQLYLSLLRPSPHTWPCQ</sequence>
<protein>
    <submittedName>
        <fullName evidence="2">Uncharacterized protein</fullName>
    </submittedName>
</protein>
<dbReference type="Proteomes" id="UP001279410">
    <property type="component" value="Unassembled WGS sequence"/>
</dbReference>
<evidence type="ECO:0000256" key="1">
    <source>
        <dbReference type="SAM" id="MobiDB-lite"/>
    </source>
</evidence>
<feature type="compositionally biased region" description="Low complexity" evidence="1">
    <location>
        <begin position="48"/>
        <end position="59"/>
    </location>
</feature>
<feature type="compositionally biased region" description="Pro residues" evidence="1">
    <location>
        <begin position="32"/>
        <end position="42"/>
    </location>
</feature>
<dbReference type="EMBL" id="BRZM01006653">
    <property type="protein sequence ID" value="GLD48667.1"/>
    <property type="molecule type" value="Genomic_DNA"/>
</dbReference>
<keyword evidence="3" id="KW-1185">Reference proteome</keyword>
<name>A0AAD3M704_LATJO</name>
<feature type="region of interest" description="Disordered" evidence="1">
    <location>
        <begin position="1"/>
        <end position="59"/>
    </location>
</feature>
<dbReference type="InterPro" id="IPR037655">
    <property type="entry name" value="POU2AF2"/>
</dbReference>